<organism evidence="1 2">
    <name type="scientific">Pectobacterium brasiliense</name>
    <dbReference type="NCBI Taxonomy" id="180957"/>
    <lineage>
        <taxon>Bacteria</taxon>
        <taxon>Pseudomonadati</taxon>
        <taxon>Pseudomonadota</taxon>
        <taxon>Gammaproteobacteria</taxon>
        <taxon>Enterobacterales</taxon>
        <taxon>Pectobacteriaceae</taxon>
        <taxon>Pectobacterium</taxon>
    </lineage>
</organism>
<protein>
    <submittedName>
        <fullName evidence="1">Uncharacterized protein</fullName>
    </submittedName>
</protein>
<sequence>MLDGYHVNGSGTDKKQRIIAVQAALEIIKAAISTPGGAKNVDNELDLVVKHLPKIADAIQEAVKK</sequence>
<accession>A0AAW9HEW6</accession>
<dbReference type="Proteomes" id="UP001269968">
    <property type="component" value="Unassembled WGS sequence"/>
</dbReference>
<proteinExistence type="predicted"/>
<evidence type="ECO:0000313" key="1">
    <source>
        <dbReference type="EMBL" id="MDY4380357.1"/>
    </source>
</evidence>
<dbReference type="RefSeq" id="WP_320715219.1">
    <property type="nucleotide sequence ID" value="NZ_JAXHOZ010000091.1"/>
</dbReference>
<comment type="caution">
    <text evidence="1">The sequence shown here is derived from an EMBL/GenBank/DDBJ whole genome shotgun (WGS) entry which is preliminary data.</text>
</comment>
<dbReference type="AlphaFoldDB" id="A0AAW9HEW6"/>
<name>A0AAW9HEW6_9GAMM</name>
<evidence type="ECO:0000313" key="2">
    <source>
        <dbReference type="Proteomes" id="UP001269968"/>
    </source>
</evidence>
<reference evidence="1" key="1">
    <citation type="submission" date="2023-11" db="EMBL/GenBank/DDBJ databases">
        <title>Comparative genomics revealed phylogeny of phytopathogenic Pectobacterium aroidearum based on whole-genome sequencing and function of putative horizontal acquire islands in P. aroidearum PccS1.</title>
        <authorList>
            <person name="Fan J."/>
            <person name="Yang L."/>
        </authorList>
    </citation>
    <scope>NUCLEOTIDE SEQUENCE</scope>
    <source>
        <strain evidence="1">NJAU140</strain>
    </source>
</reference>
<gene>
    <name evidence="1" type="ORF">SOV92_21555</name>
</gene>
<dbReference type="EMBL" id="JAXHOZ010000091">
    <property type="protein sequence ID" value="MDY4380357.1"/>
    <property type="molecule type" value="Genomic_DNA"/>
</dbReference>